<dbReference type="AlphaFoldDB" id="A0A517NUW3"/>
<dbReference type="Pfam" id="PF13365">
    <property type="entry name" value="Trypsin_2"/>
    <property type="match status" value="1"/>
</dbReference>
<dbReference type="RefSeq" id="WP_145418625.1">
    <property type="nucleotide sequence ID" value="NZ_CP036526.1"/>
</dbReference>
<dbReference type="Gene3D" id="2.40.10.10">
    <property type="entry name" value="Trypsin-like serine proteases"/>
    <property type="match status" value="2"/>
</dbReference>
<evidence type="ECO:0000256" key="2">
    <source>
        <dbReference type="SAM" id="Phobius"/>
    </source>
</evidence>
<organism evidence="3 4">
    <name type="scientific">Stieleria marina</name>
    <dbReference type="NCBI Taxonomy" id="1930275"/>
    <lineage>
        <taxon>Bacteria</taxon>
        <taxon>Pseudomonadati</taxon>
        <taxon>Planctomycetota</taxon>
        <taxon>Planctomycetia</taxon>
        <taxon>Pirellulales</taxon>
        <taxon>Pirellulaceae</taxon>
        <taxon>Stieleria</taxon>
    </lineage>
</organism>
<keyword evidence="2" id="KW-1133">Transmembrane helix</keyword>
<keyword evidence="2" id="KW-0812">Transmembrane</keyword>
<name>A0A517NUW3_9BACT</name>
<dbReference type="InterPro" id="IPR009003">
    <property type="entry name" value="Peptidase_S1_PA"/>
</dbReference>
<dbReference type="InterPro" id="IPR036249">
    <property type="entry name" value="Thioredoxin-like_sf"/>
</dbReference>
<feature type="transmembrane region" description="Helical" evidence="2">
    <location>
        <begin position="343"/>
        <end position="368"/>
    </location>
</feature>
<dbReference type="InterPro" id="IPR043504">
    <property type="entry name" value="Peptidase_S1_PA_chymotrypsin"/>
</dbReference>
<feature type="region of interest" description="Disordered" evidence="1">
    <location>
        <begin position="387"/>
        <end position="415"/>
    </location>
</feature>
<gene>
    <name evidence="3" type="ORF">K239x_29090</name>
</gene>
<keyword evidence="2" id="KW-0472">Membrane</keyword>
<sequence>MCRVSLTLFAVVSLGVAIHANDDSADRVLRASCRIFAGNARGSGVIFDTDEDSYHVLTNAHVVGRIGNRVSLEFEHSGYRSGRIPGRVVRSHNARNTSIDLAIVELPRSEFPGPMPVVPLAGVGFKEETPTVLTCGAQGGAAVSLQRGHIVRRTRSLIYYKPEALPGRSGSPLFNESGSHIIGLVAWRTGDGHGLAVNAAVVRSFVGGEVADAETALPDDAIPLWQPRVRLILVTSKGCQPCELQKQSMPDDVRYETLDITKANAKGYNIRVTPTLMVFVDGNLEHTTSGLLRGDRLRAFLYRWGITDNDTQPDDADFNPWSNPRRWERGPIRDRIDNAKDRFAWWLLAKWLGFATGGVAVVFPWLFFIYRALRKLRVAETGRRVASKPRKRKLRSKPLRKTTGRGNLSATKHSR</sequence>
<dbReference type="SUPFAM" id="SSF52833">
    <property type="entry name" value="Thioredoxin-like"/>
    <property type="match status" value="1"/>
</dbReference>
<evidence type="ECO:0000313" key="3">
    <source>
        <dbReference type="EMBL" id="QDT10916.1"/>
    </source>
</evidence>
<evidence type="ECO:0000313" key="4">
    <source>
        <dbReference type="Proteomes" id="UP000319817"/>
    </source>
</evidence>
<reference evidence="3 4" key="1">
    <citation type="submission" date="2019-02" db="EMBL/GenBank/DDBJ databases">
        <title>Deep-cultivation of Planctomycetes and their phenomic and genomic characterization uncovers novel biology.</title>
        <authorList>
            <person name="Wiegand S."/>
            <person name="Jogler M."/>
            <person name="Boedeker C."/>
            <person name="Pinto D."/>
            <person name="Vollmers J."/>
            <person name="Rivas-Marin E."/>
            <person name="Kohn T."/>
            <person name="Peeters S.H."/>
            <person name="Heuer A."/>
            <person name="Rast P."/>
            <person name="Oberbeckmann S."/>
            <person name="Bunk B."/>
            <person name="Jeske O."/>
            <person name="Meyerdierks A."/>
            <person name="Storesund J.E."/>
            <person name="Kallscheuer N."/>
            <person name="Luecker S."/>
            <person name="Lage O.M."/>
            <person name="Pohl T."/>
            <person name="Merkel B.J."/>
            <person name="Hornburger P."/>
            <person name="Mueller R.-W."/>
            <person name="Bruemmer F."/>
            <person name="Labrenz M."/>
            <person name="Spormann A.M."/>
            <person name="Op den Camp H."/>
            <person name="Overmann J."/>
            <person name="Amann R."/>
            <person name="Jetten M.S.M."/>
            <person name="Mascher T."/>
            <person name="Medema M.H."/>
            <person name="Devos D.P."/>
            <person name="Kaster A.-K."/>
            <person name="Ovreas L."/>
            <person name="Rohde M."/>
            <person name="Galperin M.Y."/>
            <person name="Jogler C."/>
        </authorList>
    </citation>
    <scope>NUCLEOTIDE SEQUENCE [LARGE SCALE GENOMIC DNA]</scope>
    <source>
        <strain evidence="3 4">K23_9</strain>
    </source>
</reference>
<dbReference type="OrthoDB" id="289732at2"/>
<dbReference type="EMBL" id="CP036526">
    <property type="protein sequence ID" value="QDT10916.1"/>
    <property type="molecule type" value="Genomic_DNA"/>
</dbReference>
<dbReference type="SUPFAM" id="SSF50494">
    <property type="entry name" value="Trypsin-like serine proteases"/>
    <property type="match status" value="1"/>
</dbReference>
<accession>A0A517NUW3</accession>
<feature type="compositionally biased region" description="Polar residues" evidence="1">
    <location>
        <begin position="404"/>
        <end position="415"/>
    </location>
</feature>
<evidence type="ECO:0000256" key="1">
    <source>
        <dbReference type="SAM" id="MobiDB-lite"/>
    </source>
</evidence>
<proteinExistence type="predicted"/>
<dbReference type="Proteomes" id="UP000319817">
    <property type="component" value="Chromosome"/>
</dbReference>
<keyword evidence="4" id="KW-1185">Reference proteome</keyword>
<protein>
    <submittedName>
        <fullName evidence="3">Uncharacterized protein</fullName>
    </submittedName>
</protein>
<feature type="compositionally biased region" description="Basic residues" evidence="1">
    <location>
        <begin position="387"/>
        <end position="403"/>
    </location>
</feature>
<dbReference type="CDD" id="cd02947">
    <property type="entry name" value="TRX_family"/>
    <property type="match status" value="1"/>
</dbReference>